<evidence type="ECO:0000313" key="6">
    <source>
        <dbReference type="EMBL" id="KAG0666821.1"/>
    </source>
</evidence>
<evidence type="ECO:0008006" key="8">
    <source>
        <dbReference type="Google" id="ProtNLM"/>
    </source>
</evidence>
<dbReference type="InterPro" id="IPR002685">
    <property type="entry name" value="Glyco_trans_15"/>
</dbReference>
<dbReference type="GO" id="GO:0006493">
    <property type="term" value="P:protein O-linked glycosylation"/>
    <property type="evidence" value="ECO:0007669"/>
    <property type="project" value="TreeGrafter"/>
</dbReference>
<dbReference type="GO" id="GO:0016020">
    <property type="term" value="C:membrane"/>
    <property type="evidence" value="ECO:0007669"/>
    <property type="project" value="UniProtKB-SubCell"/>
</dbReference>
<comment type="caution">
    <text evidence="6">The sequence shown here is derived from an EMBL/GenBank/DDBJ whole genome shotgun (WGS) entry which is preliminary data.</text>
</comment>
<sequence>MVTISNNHKSVLKYVLLYYCAFFSSRFIYEYISDSLAKYEEYQLEEKYSKLSHDALHMYDGIRRSSLLAGLKISASSYNDKILDEEYMGNAAKVNGVLLMLVRNWELPYALRSMRSLEDRFNHDYHYDWVFLNDVPFDDEFIEATTLMASGTTKYALIPSSDWDKPDWIDEAYFEQRLKDMEKQNIIYGSSKSYRNMCRFNSGFFFRQEILDQYDYYFRVEPDVEYFCDFPYDPFQIMYQEKKKYGFVISIVEYQSTIPTLWKTVRDYIEMDQGRDIDTNTDLYGFITDWNDIRTPRSRVDSTDKYNNCHFWTNFEIGDLNFFRSEEYIRFFDYLDSTGGFYYERWGDAPVHSIAATLLLKEDEIIHFDEIGYMHAPYFTIPQANYFQLKQRCINNYQEDSRIDFSGISCLTRWWKHGPGKKFMKETYHLARNDEFSVME</sequence>
<evidence type="ECO:0000256" key="3">
    <source>
        <dbReference type="ARBA" id="ARBA00022676"/>
    </source>
</evidence>
<gene>
    <name evidence="6" type="ORF">C6P45_000193</name>
</gene>
<dbReference type="GO" id="GO:0005794">
    <property type="term" value="C:Golgi apparatus"/>
    <property type="evidence" value="ECO:0007669"/>
    <property type="project" value="TreeGrafter"/>
</dbReference>
<protein>
    <recommendedName>
        <fullName evidence="8">Glycosyltransferase family 15 protein</fullName>
    </recommendedName>
</protein>
<comment type="similarity">
    <text evidence="2">Belongs to the glycosyltransferase 15 family.</text>
</comment>
<accession>A0A9P7BA86</accession>
<dbReference type="OrthoDB" id="439943at2759"/>
<evidence type="ECO:0000313" key="7">
    <source>
        <dbReference type="Proteomes" id="UP000750334"/>
    </source>
</evidence>
<dbReference type="GO" id="GO:0006487">
    <property type="term" value="P:protein N-linked glycosylation"/>
    <property type="evidence" value="ECO:0007669"/>
    <property type="project" value="TreeGrafter"/>
</dbReference>
<evidence type="ECO:0000256" key="5">
    <source>
        <dbReference type="ARBA" id="ARBA00022968"/>
    </source>
</evidence>
<keyword evidence="5" id="KW-0735">Signal-anchor</keyword>
<dbReference type="Pfam" id="PF01793">
    <property type="entry name" value="Glyco_transf_15"/>
    <property type="match status" value="1"/>
</dbReference>
<dbReference type="PANTHER" id="PTHR31121">
    <property type="entry name" value="ALPHA-1,2 MANNOSYLTRANSFERASE KTR1"/>
    <property type="match status" value="1"/>
</dbReference>
<dbReference type="PANTHER" id="PTHR31121:SF10">
    <property type="entry name" value="MANNOSYLTRANSFERASE KTR2-RELATED"/>
    <property type="match status" value="1"/>
</dbReference>
<dbReference type="GO" id="GO:0000026">
    <property type="term" value="F:alpha-1,2-mannosyltransferase activity"/>
    <property type="evidence" value="ECO:0007669"/>
    <property type="project" value="TreeGrafter"/>
</dbReference>
<dbReference type="FunFam" id="3.90.550.10:FF:000051">
    <property type="entry name" value="Alpha-1,2-mannosyltransferase (Ktr4)"/>
    <property type="match status" value="1"/>
</dbReference>
<dbReference type="GO" id="GO:0000032">
    <property type="term" value="P:cell wall mannoprotein biosynthetic process"/>
    <property type="evidence" value="ECO:0007669"/>
    <property type="project" value="TreeGrafter"/>
</dbReference>
<organism evidence="6 7">
    <name type="scientific">Maudiozyma exigua</name>
    <name type="common">Yeast</name>
    <name type="synonym">Kazachstania exigua</name>
    <dbReference type="NCBI Taxonomy" id="34358"/>
    <lineage>
        <taxon>Eukaryota</taxon>
        <taxon>Fungi</taxon>
        <taxon>Dikarya</taxon>
        <taxon>Ascomycota</taxon>
        <taxon>Saccharomycotina</taxon>
        <taxon>Saccharomycetes</taxon>
        <taxon>Saccharomycetales</taxon>
        <taxon>Saccharomycetaceae</taxon>
        <taxon>Maudiozyma</taxon>
    </lineage>
</organism>
<dbReference type="Proteomes" id="UP000750334">
    <property type="component" value="Unassembled WGS sequence"/>
</dbReference>
<name>A0A9P7BA86_MAUEX</name>
<evidence type="ECO:0000256" key="4">
    <source>
        <dbReference type="ARBA" id="ARBA00022679"/>
    </source>
</evidence>
<dbReference type="InterPro" id="IPR029044">
    <property type="entry name" value="Nucleotide-diphossugar_trans"/>
</dbReference>
<dbReference type="EMBL" id="PUHR01000102">
    <property type="protein sequence ID" value="KAG0666821.1"/>
    <property type="molecule type" value="Genomic_DNA"/>
</dbReference>
<keyword evidence="4" id="KW-0808">Transferase</keyword>
<comment type="subcellular location">
    <subcellularLocation>
        <location evidence="1">Membrane</location>
        <topology evidence="1">Single-pass type II membrane protein</topology>
    </subcellularLocation>
</comment>
<keyword evidence="7" id="KW-1185">Reference proteome</keyword>
<evidence type="ECO:0000256" key="1">
    <source>
        <dbReference type="ARBA" id="ARBA00004606"/>
    </source>
</evidence>
<dbReference type="SUPFAM" id="SSF53448">
    <property type="entry name" value="Nucleotide-diphospho-sugar transferases"/>
    <property type="match status" value="1"/>
</dbReference>
<keyword evidence="5" id="KW-0812">Transmembrane</keyword>
<dbReference type="AlphaFoldDB" id="A0A9P7BA86"/>
<dbReference type="Gene3D" id="3.90.550.10">
    <property type="entry name" value="Spore Coat Polysaccharide Biosynthesis Protein SpsA, Chain A"/>
    <property type="match status" value="1"/>
</dbReference>
<reference evidence="6 7" key="1">
    <citation type="submission" date="2020-11" db="EMBL/GenBank/DDBJ databases">
        <title>Kefir isolates.</title>
        <authorList>
            <person name="Marcisauskas S."/>
            <person name="Kim Y."/>
            <person name="Blasche S."/>
        </authorList>
    </citation>
    <scope>NUCLEOTIDE SEQUENCE [LARGE SCALE GENOMIC DNA]</scope>
    <source>
        <strain evidence="6 7">OG2</strain>
    </source>
</reference>
<proteinExistence type="inferred from homology"/>
<evidence type="ECO:0000256" key="2">
    <source>
        <dbReference type="ARBA" id="ARBA00007677"/>
    </source>
</evidence>
<keyword evidence="3" id="KW-0328">Glycosyltransferase</keyword>